<evidence type="ECO:0000256" key="3">
    <source>
        <dbReference type="ARBA" id="ARBA00023163"/>
    </source>
</evidence>
<evidence type="ECO:0000313" key="6">
    <source>
        <dbReference type="EMBL" id="MFC3965329.1"/>
    </source>
</evidence>
<dbReference type="RefSeq" id="WP_378615075.1">
    <property type="nucleotide sequence ID" value="NZ_JBHSAX010000019.1"/>
</dbReference>
<organism evidence="6 7">
    <name type="scientific">Nocardia jiangsuensis</name>
    <dbReference type="NCBI Taxonomy" id="1691563"/>
    <lineage>
        <taxon>Bacteria</taxon>
        <taxon>Bacillati</taxon>
        <taxon>Actinomycetota</taxon>
        <taxon>Actinomycetes</taxon>
        <taxon>Mycobacteriales</taxon>
        <taxon>Nocardiaceae</taxon>
        <taxon>Nocardia</taxon>
    </lineage>
</organism>
<dbReference type="InterPro" id="IPR014757">
    <property type="entry name" value="Tscrpt_reg_IclR_C"/>
</dbReference>
<reference evidence="7" key="1">
    <citation type="journal article" date="2019" name="Int. J. Syst. Evol. Microbiol.">
        <title>The Global Catalogue of Microorganisms (GCM) 10K type strain sequencing project: providing services to taxonomists for standard genome sequencing and annotation.</title>
        <authorList>
            <consortium name="The Broad Institute Genomics Platform"/>
            <consortium name="The Broad Institute Genome Sequencing Center for Infectious Disease"/>
            <person name="Wu L."/>
            <person name="Ma J."/>
        </authorList>
    </citation>
    <scope>NUCLEOTIDE SEQUENCE [LARGE SCALE GENOMIC DNA]</scope>
    <source>
        <strain evidence="7">CGMCC 4.7330</strain>
    </source>
</reference>
<evidence type="ECO:0000256" key="2">
    <source>
        <dbReference type="ARBA" id="ARBA00023125"/>
    </source>
</evidence>
<evidence type="ECO:0000259" key="5">
    <source>
        <dbReference type="PROSITE" id="PS51078"/>
    </source>
</evidence>
<gene>
    <name evidence="6" type="ORF">ACFO0B_25350</name>
</gene>
<dbReference type="InterPro" id="IPR036388">
    <property type="entry name" value="WH-like_DNA-bd_sf"/>
</dbReference>
<dbReference type="InterPro" id="IPR029016">
    <property type="entry name" value="GAF-like_dom_sf"/>
</dbReference>
<evidence type="ECO:0000313" key="7">
    <source>
        <dbReference type="Proteomes" id="UP001595696"/>
    </source>
</evidence>
<comment type="caution">
    <text evidence="6">The sequence shown here is derived from an EMBL/GenBank/DDBJ whole genome shotgun (WGS) entry which is preliminary data.</text>
</comment>
<dbReference type="PROSITE" id="PS51078">
    <property type="entry name" value="ICLR_ED"/>
    <property type="match status" value="1"/>
</dbReference>
<dbReference type="SMART" id="SM00346">
    <property type="entry name" value="HTH_ICLR"/>
    <property type="match status" value="1"/>
</dbReference>
<feature type="domain" description="HTH iclR-type" evidence="4">
    <location>
        <begin position="4"/>
        <end position="67"/>
    </location>
</feature>
<evidence type="ECO:0000259" key="4">
    <source>
        <dbReference type="PROSITE" id="PS51077"/>
    </source>
</evidence>
<dbReference type="Gene3D" id="3.30.450.40">
    <property type="match status" value="1"/>
</dbReference>
<sequence>MRGSAPTSRVLDIVELLARAGAEPLRFSDVVRTLELTQATAHAILTTLCERGWAVRDPRDKTYVPGPALTALAAGVQASRPLAAAARAAAAELVAELGYAASVVERVGDHLVITAFLAGDDDQRPARPGERIPYAPPFGAAFAAWAPAAQKREWIGRAGGDGTVTARLEQVLARTRDRGFDVDWTTPALMQAAQLVERLDEEGLPPHVRRIMDTLVAEFTSIGYLSDDDPGRESRPVFSITAPVLDERGNVAMILGAHPMRVLDAARIAEVGQHVMRGADI</sequence>
<dbReference type="Pfam" id="PF09339">
    <property type="entry name" value="HTH_IclR"/>
    <property type="match status" value="1"/>
</dbReference>
<dbReference type="Proteomes" id="UP001595696">
    <property type="component" value="Unassembled WGS sequence"/>
</dbReference>
<protein>
    <submittedName>
        <fullName evidence="6">Helix-turn-helix domain-containing protein</fullName>
    </submittedName>
</protein>
<dbReference type="InterPro" id="IPR036390">
    <property type="entry name" value="WH_DNA-bd_sf"/>
</dbReference>
<dbReference type="Gene3D" id="1.10.10.10">
    <property type="entry name" value="Winged helix-like DNA-binding domain superfamily/Winged helix DNA-binding domain"/>
    <property type="match status" value="1"/>
</dbReference>
<keyword evidence="3" id="KW-0804">Transcription</keyword>
<feature type="domain" description="IclR-ED" evidence="5">
    <location>
        <begin position="68"/>
        <end position="281"/>
    </location>
</feature>
<evidence type="ECO:0000256" key="1">
    <source>
        <dbReference type="ARBA" id="ARBA00023015"/>
    </source>
</evidence>
<name>A0ABV8E0A5_9NOCA</name>
<dbReference type="PANTHER" id="PTHR30136">
    <property type="entry name" value="HELIX-TURN-HELIX TRANSCRIPTIONAL REGULATOR, ICLR FAMILY"/>
    <property type="match status" value="1"/>
</dbReference>
<keyword evidence="1" id="KW-0805">Transcription regulation</keyword>
<dbReference type="SUPFAM" id="SSF55781">
    <property type="entry name" value="GAF domain-like"/>
    <property type="match status" value="1"/>
</dbReference>
<accession>A0ABV8E0A5</accession>
<dbReference type="InterPro" id="IPR050707">
    <property type="entry name" value="HTH_MetabolicPath_Reg"/>
</dbReference>
<dbReference type="SUPFAM" id="SSF46785">
    <property type="entry name" value="Winged helix' DNA-binding domain"/>
    <property type="match status" value="1"/>
</dbReference>
<dbReference type="EMBL" id="JBHSAX010000019">
    <property type="protein sequence ID" value="MFC3965329.1"/>
    <property type="molecule type" value="Genomic_DNA"/>
</dbReference>
<keyword evidence="2" id="KW-0238">DNA-binding</keyword>
<dbReference type="PANTHER" id="PTHR30136:SF35">
    <property type="entry name" value="HTH-TYPE TRANSCRIPTIONAL REGULATOR RV1719"/>
    <property type="match status" value="1"/>
</dbReference>
<keyword evidence="7" id="KW-1185">Reference proteome</keyword>
<dbReference type="InterPro" id="IPR005471">
    <property type="entry name" value="Tscrpt_reg_IclR_N"/>
</dbReference>
<dbReference type="PROSITE" id="PS51077">
    <property type="entry name" value="HTH_ICLR"/>
    <property type="match status" value="1"/>
</dbReference>
<proteinExistence type="predicted"/>